<comment type="similarity">
    <text evidence="2 6">Belongs to the copper transporter (Ctr) (TC 1.A.56) family. SLC31A subfamily.</text>
</comment>
<dbReference type="HOGENOM" id="CLU_079690_0_2_1"/>
<dbReference type="VEuPathDB" id="FungiDB:A1Q1_03700"/>
<sequence length="156" mass="17425">MLWNWQTIDSCFLSESWHVKSRGAFAASCLGVVALAACVEVVKHWSAQYDAQVCVSLRAADARRAALEDDGDVGLTTAQRQRRHRRTLRATPFQQLVRTALSVLLQGGFYILMLIAMAFNGYIIVCILLGTALGKFLGDWLQIDPDEDEYGVKHEH</sequence>
<evidence type="ECO:0000256" key="4">
    <source>
        <dbReference type="ARBA" id="ARBA00022989"/>
    </source>
</evidence>
<dbReference type="GO" id="GO:0016020">
    <property type="term" value="C:membrane"/>
    <property type="evidence" value="ECO:0007669"/>
    <property type="project" value="UniProtKB-SubCell"/>
</dbReference>
<evidence type="ECO:0000256" key="2">
    <source>
        <dbReference type="ARBA" id="ARBA00006921"/>
    </source>
</evidence>
<comment type="caution">
    <text evidence="7">The sequence shown here is derived from an EMBL/GenBank/DDBJ whole genome shotgun (WGS) entry which is preliminary data.</text>
</comment>
<keyword evidence="6" id="KW-0186">Copper</keyword>
<dbReference type="GO" id="GO:0005375">
    <property type="term" value="F:copper ion transmembrane transporter activity"/>
    <property type="evidence" value="ECO:0007669"/>
    <property type="project" value="UniProtKB-UniRule"/>
</dbReference>
<dbReference type="KEGG" id="tasa:A1Q1_03700"/>
<dbReference type="InterPro" id="IPR007274">
    <property type="entry name" value="Cop_transporter"/>
</dbReference>
<dbReference type="EMBL" id="ALBS01000240">
    <property type="protein sequence ID" value="EJT47445.1"/>
    <property type="molecule type" value="Genomic_DNA"/>
</dbReference>
<keyword evidence="6" id="KW-0187">Copper transport</keyword>
<keyword evidence="3 6" id="KW-0812">Transmembrane</keyword>
<evidence type="ECO:0000313" key="8">
    <source>
        <dbReference type="Proteomes" id="UP000002748"/>
    </source>
</evidence>
<dbReference type="PANTHER" id="PTHR12483">
    <property type="entry name" value="SOLUTE CARRIER FAMILY 31 COPPER TRANSPORTERS"/>
    <property type="match status" value="1"/>
</dbReference>
<proteinExistence type="inferred from homology"/>
<dbReference type="RefSeq" id="XP_014178925.1">
    <property type="nucleotide sequence ID" value="XM_014323450.1"/>
</dbReference>
<keyword evidence="4 6" id="KW-1133">Transmembrane helix</keyword>
<dbReference type="OrthoDB" id="161814at2759"/>
<accession>J4U9U1</accession>
<name>J4U9U1_TRIAS</name>
<keyword evidence="6" id="KW-0406">Ion transport</keyword>
<evidence type="ECO:0000256" key="5">
    <source>
        <dbReference type="ARBA" id="ARBA00023136"/>
    </source>
</evidence>
<dbReference type="Proteomes" id="UP000002748">
    <property type="component" value="Unassembled WGS sequence"/>
</dbReference>
<keyword evidence="6" id="KW-0813">Transport</keyword>
<feature type="transmembrane region" description="Helical" evidence="6">
    <location>
        <begin position="23"/>
        <end position="42"/>
    </location>
</feature>
<feature type="transmembrane region" description="Helical" evidence="6">
    <location>
        <begin position="108"/>
        <end position="133"/>
    </location>
</feature>
<dbReference type="AlphaFoldDB" id="J4U9U1"/>
<protein>
    <recommendedName>
        <fullName evidence="6">Copper transport protein</fullName>
    </recommendedName>
</protein>
<dbReference type="GeneID" id="25987213"/>
<gene>
    <name evidence="7" type="ORF">A1Q1_03700</name>
</gene>
<comment type="subcellular location">
    <subcellularLocation>
        <location evidence="1 6">Membrane</location>
        <topology evidence="1 6">Multi-pass membrane protein</topology>
    </subcellularLocation>
</comment>
<organism evidence="7 8">
    <name type="scientific">Trichosporon asahii var. asahii (strain ATCC 90039 / CBS 2479 / JCM 2466 / KCTC 7840 / NBRC 103889/ NCYC 2677 / UAMH 7654)</name>
    <name type="common">Yeast</name>
    <dbReference type="NCBI Taxonomy" id="1186058"/>
    <lineage>
        <taxon>Eukaryota</taxon>
        <taxon>Fungi</taxon>
        <taxon>Dikarya</taxon>
        <taxon>Basidiomycota</taxon>
        <taxon>Agaricomycotina</taxon>
        <taxon>Tremellomycetes</taxon>
        <taxon>Trichosporonales</taxon>
        <taxon>Trichosporonaceae</taxon>
        <taxon>Trichosporon</taxon>
    </lineage>
</organism>
<dbReference type="Pfam" id="PF04145">
    <property type="entry name" value="Ctr"/>
    <property type="match status" value="1"/>
</dbReference>
<dbReference type="PANTHER" id="PTHR12483:SF73">
    <property type="entry name" value="COPPER TRANSPORT PROTEIN CTR3"/>
    <property type="match status" value="1"/>
</dbReference>
<evidence type="ECO:0000256" key="1">
    <source>
        <dbReference type="ARBA" id="ARBA00004141"/>
    </source>
</evidence>
<keyword evidence="5 6" id="KW-0472">Membrane</keyword>
<evidence type="ECO:0000256" key="6">
    <source>
        <dbReference type="RuleBase" id="RU367022"/>
    </source>
</evidence>
<evidence type="ECO:0000313" key="7">
    <source>
        <dbReference type="EMBL" id="EJT47445.1"/>
    </source>
</evidence>
<reference evidence="7 8" key="1">
    <citation type="journal article" date="2012" name="Eukaryot. Cell">
        <title>Draft genome sequence of CBS 2479, the standard type strain of Trichosporon asahii.</title>
        <authorList>
            <person name="Yang R.Y."/>
            <person name="Li H.T."/>
            <person name="Zhu H."/>
            <person name="Zhou G.P."/>
            <person name="Wang M."/>
            <person name="Wang L."/>
        </authorList>
    </citation>
    <scope>NUCLEOTIDE SEQUENCE [LARGE SCALE GENOMIC DNA]</scope>
    <source>
        <strain evidence="8">ATCC 90039 / CBS 2479 / JCM 2466 / KCTC 7840 / NCYC 2677 / UAMH 7654</strain>
    </source>
</reference>
<evidence type="ECO:0000256" key="3">
    <source>
        <dbReference type="ARBA" id="ARBA00022692"/>
    </source>
</evidence>